<feature type="domain" description="Polymerase/histidinol phosphatase N-terminal" evidence="3">
    <location>
        <begin position="198"/>
        <end position="277"/>
    </location>
</feature>
<gene>
    <name evidence="4" type="ORF">DFR64_2210</name>
</gene>
<dbReference type="InterPro" id="IPR004013">
    <property type="entry name" value="PHP_dom"/>
</dbReference>
<name>A0A347ZVI0_9CHLR</name>
<dbReference type="RefSeq" id="WP_158675115.1">
    <property type="nucleotide sequence ID" value="NZ_AP018437.1"/>
</dbReference>
<sequence>MTVPDLSNYEFEIFKKFSSHEAMPLAEQWLNRLIGLPEIRYGAVTGELRRGKYSIEHIDIVLAADNLEEAQTSIKDAIYPTFVQEENATHLSLLLHSGIKLVVWLAEPKDYIGQLLRTTGSDNHLARLSQAALKKGYQLFESNENTSIFLQKVEKEEEIYRKLNLPWIPPELRESGDEVDFPERYHLNELVSPADIQSDLHVHSTWSDGKNSIAEMAEAGIQRGLSFISICDHSPFLLSKYQDASYFYEQAEEITRVNQDLAGQFTVLRGVEVDIMPDGTLDLPVELLEKMDLVVASMHVQLDQPREIATARLIRAIENPYVNIIGHPGGRIYPMLDVIDLDWERVYRAASFNQVALEINSHKSHPIFDDKKARAAADMGVYIALNSDSHNSGMMANSRFGIALARRADLKSDQVINTWSIGHLKLWLHQKRA</sequence>
<dbReference type="SUPFAM" id="SSF81301">
    <property type="entry name" value="Nucleotidyltransferase"/>
    <property type="match status" value="1"/>
</dbReference>
<reference evidence="4 5" key="1">
    <citation type="submission" date="2018-08" db="EMBL/GenBank/DDBJ databases">
        <title>Genomic Encyclopedia of Type Strains, Phase IV (KMG-IV): sequencing the most valuable type-strain genomes for metagenomic binning, comparative biology and taxonomic classification.</title>
        <authorList>
            <person name="Goeker M."/>
        </authorList>
    </citation>
    <scope>NUCLEOTIDE SEQUENCE [LARGE SCALE GENOMIC DNA]</scope>
    <source>
        <strain evidence="4 5">DSM 23923</strain>
    </source>
</reference>
<dbReference type="SMART" id="SM00481">
    <property type="entry name" value="POLIIIAc"/>
    <property type="match status" value="1"/>
</dbReference>
<evidence type="ECO:0000259" key="3">
    <source>
        <dbReference type="SMART" id="SM00481"/>
    </source>
</evidence>
<dbReference type="SUPFAM" id="SSF89550">
    <property type="entry name" value="PHP domain-like"/>
    <property type="match status" value="1"/>
</dbReference>
<dbReference type="GO" id="GO:0005829">
    <property type="term" value="C:cytosol"/>
    <property type="evidence" value="ECO:0007669"/>
    <property type="project" value="TreeGrafter"/>
</dbReference>
<dbReference type="InterPro" id="IPR003141">
    <property type="entry name" value="Pol/His_phosphatase_N"/>
</dbReference>
<dbReference type="AlphaFoldDB" id="A0A347ZVI0"/>
<organism evidence="4 5">
    <name type="scientific">Pelolinea submarina</name>
    <dbReference type="NCBI Taxonomy" id="913107"/>
    <lineage>
        <taxon>Bacteria</taxon>
        <taxon>Bacillati</taxon>
        <taxon>Chloroflexota</taxon>
        <taxon>Anaerolineae</taxon>
        <taxon>Anaerolineales</taxon>
        <taxon>Anaerolineaceae</taxon>
        <taxon>Pelolinea</taxon>
    </lineage>
</organism>
<dbReference type="InterPro" id="IPR016195">
    <property type="entry name" value="Pol/histidinol_Pase-like"/>
</dbReference>
<dbReference type="Proteomes" id="UP000256388">
    <property type="component" value="Unassembled WGS sequence"/>
</dbReference>
<dbReference type="PANTHER" id="PTHR36928">
    <property type="entry name" value="PHOSPHATASE YCDX-RELATED"/>
    <property type="match status" value="1"/>
</dbReference>
<dbReference type="PANTHER" id="PTHR36928:SF1">
    <property type="entry name" value="PHOSPHATASE YCDX-RELATED"/>
    <property type="match status" value="1"/>
</dbReference>
<dbReference type="Gene3D" id="3.30.460.10">
    <property type="entry name" value="Beta Polymerase, domain 2"/>
    <property type="match status" value="1"/>
</dbReference>
<protein>
    <submittedName>
        <fullName evidence="4">DNA polymerase (Family 10)</fullName>
    </submittedName>
</protein>
<dbReference type="InterPro" id="IPR050243">
    <property type="entry name" value="PHP_phosphatase"/>
</dbReference>
<dbReference type="InterPro" id="IPR047967">
    <property type="entry name" value="PolX_PHP"/>
</dbReference>
<comment type="caution">
    <text evidence="4">The sequence shown here is derived from an EMBL/GenBank/DDBJ whole genome shotgun (WGS) entry which is preliminary data.</text>
</comment>
<dbReference type="OrthoDB" id="9808747at2"/>
<evidence type="ECO:0000313" key="5">
    <source>
        <dbReference type="Proteomes" id="UP000256388"/>
    </source>
</evidence>
<evidence type="ECO:0000313" key="4">
    <source>
        <dbReference type="EMBL" id="REG07008.1"/>
    </source>
</evidence>
<dbReference type="CDD" id="cd07436">
    <property type="entry name" value="PHP_PolX"/>
    <property type="match status" value="1"/>
</dbReference>
<dbReference type="EMBL" id="QUMS01000003">
    <property type="protein sequence ID" value="REG07008.1"/>
    <property type="molecule type" value="Genomic_DNA"/>
</dbReference>
<dbReference type="GO" id="GO:0008270">
    <property type="term" value="F:zinc ion binding"/>
    <property type="evidence" value="ECO:0007669"/>
    <property type="project" value="TreeGrafter"/>
</dbReference>
<accession>A0A347ZVI0</accession>
<dbReference type="Pfam" id="PF02811">
    <property type="entry name" value="PHP"/>
    <property type="match status" value="1"/>
</dbReference>
<dbReference type="GO" id="GO:0016779">
    <property type="term" value="F:nucleotidyltransferase activity"/>
    <property type="evidence" value="ECO:0007669"/>
    <property type="project" value="UniProtKB-KW"/>
</dbReference>
<keyword evidence="5" id="KW-1185">Reference proteome</keyword>
<evidence type="ECO:0000256" key="1">
    <source>
        <dbReference type="ARBA" id="ARBA00022679"/>
    </source>
</evidence>
<dbReference type="GO" id="GO:0042578">
    <property type="term" value="F:phosphoric ester hydrolase activity"/>
    <property type="evidence" value="ECO:0007669"/>
    <property type="project" value="TreeGrafter"/>
</dbReference>
<evidence type="ECO:0000256" key="2">
    <source>
        <dbReference type="ARBA" id="ARBA00022695"/>
    </source>
</evidence>
<dbReference type="InterPro" id="IPR037160">
    <property type="entry name" value="DNA_Pol_thumb_sf"/>
</dbReference>
<keyword evidence="2" id="KW-0548">Nucleotidyltransferase</keyword>
<keyword evidence="1" id="KW-0808">Transferase</keyword>
<dbReference type="Pfam" id="PF14791">
    <property type="entry name" value="DNA_pol_B_thumb"/>
    <property type="match status" value="1"/>
</dbReference>
<dbReference type="Gene3D" id="3.20.20.140">
    <property type="entry name" value="Metal-dependent hydrolases"/>
    <property type="match status" value="1"/>
</dbReference>
<dbReference type="Gene3D" id="3.30.210.10">
    <property type="entry name" value="DNA polymerase, thumb domain"/>
    <property type="match status" value="1"/>
</dbReference>
<proteinExistence type="predicted"/>
<dbReference type="InterPro" id="IPR029398">
    <property type="entry name" value="PolB_thumb"/>
</dbReference>
<dbReference type="InterPro" id="IPR043519">
    <property type="entry name" value="NT_sf"/>
</dbReference>